<evidence type="ECO:0000256" key="2">
    <source>
        <dbReference type="SAM" id="MobiDB-lite"/>
    </source>
</evidence>
<feature type="region of interest" description="Disordered" evidence="2">
    <location>
        <begin position="28"/>
        <end position="138"/>
    </location>
</feature>
<name>A0A2G8JDQ6_STIJA</name>
<proteinExistence type="predicted"/>
<accession>A0A2G8JDQ6</accession>
<dbReference type="AlphaFoldDB" id="A0A2G8JDQ6"/>
<reference evidence="3 4" key="1">
    <citation type="journal article" date="2017" name="PLoS Biol.">
        <title>The sea cucumber genome provides insights into morphological evolution and visceral regeneration.</title>
        <authorList>
            <person name="Zhang X."/>
            <person name="Sun L."/>
            <person name="Yuan J."/>
            <person name="Sun Y."/>
            <person name="Gao Y."/>
            <person name="Zhang L."/>
            <person name="Li S."/>
            <person name="Dai H."/>
            <person name="Hamel J.F."/>
            <person name="Liu C."/>
            <person name="Yu Y."/>
            <person name="Liu S."/>
            <person name="Lin W."/>
            <person name="Guo K."/>
            <person name="Jin S."/>
            <person name="Xu P."/>
            <person name="Storey K.B."/>
            <person name="Huan P."/>
            <person name="Zhang T."/>
            <person name="Zhou Y."/>
            <person name="Zhang J."/>
            <person name="Lin C."/>
            <person name="Li X."/>
            <person name="Xing L."/>
            <person name="Huo D."/>
            <person name="Sun M."/>
            <person name="Wang L."/>
            <person name="Mercier A."/>
            <person name="Li F."/>
            <person name="Yang H."/>
            <person name="Xiang J."/>
        </authorList>
    </citation>
    <scope>NUCLEOTIDE SEQUENCE [LARGE SCALE GENOMIC DNA]</scope>
    <source>
        <strain evidence="3">Shaxun</strain>
        <tissue evidence="3">Muscle</tissue>
    </source>
</reference>
<gene>
    <name evidence="3" type="ORF">BSL78_29291</name>
</gene>
<organism evidence="3 4">
    <name type="scientific">Stichopus japonicus</name>
    <name type="common">Sea cucumber</name>
    <dbReference type="NCBI Taxonomy" id="307972"/>
    <lineage>
        <taxon>Eukaryota</taxon>
        <taxon>Metazoa</taxon>
        <taxon>Echinodermata</taxon>
        <taxon>Eleutherozoa</taxon>
        <taxon>Echinozoa</taxon>
        <taxon>Holothuroidea</taxon>
        <taxon>Aspidochirotacea</taxon>
        <taxon>Aspidochirotida</taxon>
        <taxon>Stichopodidae</taxon>
        <taxon>Apostichopus</taxon>
    </lineage>
</organism>
<protein>
    <submittedName>
        <fullName evidence="3">Putative myosin-11</fullName>
    </submittedName>
</protein>
<dbReference type="PANTHER" id="PTHR28574:SF1">
    <property type="entry name" value="RIKEN CDNA 6820408C15 GENE"/>
    <property type="match status" value="1"/>
</dbReference>
<keyword evidence="4" id="KW-1185">Reference proteome</keyword>
<feature type="coiled-coil region" evidence="1">
    <location>
        <begin position="256"/>
        <end position="283"/>
    </location>
</feature>
<feature type="compositionally biased region" description="Basic and acidic residues" evidence="2">
    <location>
        <begin position="126"/>
        <end position="138"/>
    </location>
</feature>
<feature type="compositionally biased region" description="Acidic residues" evidence="2">
    <location>
        <begin position="42"/>
        <end position="52"/>
    </location>
</feature>
<dbReference type="Proteomes" id="UP000230750">
    <property type="component" value="Unassembled WGS sequence"/>
</dbReference>
<evidence type="ECO:0000313" key="3">
    <source>
        <dbReference type="EMBL" id="PIK33891.1"/>
    </source>
</evidence>
<feature type="region of interest" description="Disordered" evidence="2">
    <location>
        <begin position="1"/>
        <end position="20"/>
    </location>
</feature>
<feature type="compositionally biased region" description="Basic residues" evidence="2">
    <location>
        <begin position="62"/>
        <end position="80"/>
    </location>
</feature>
<comment type="caution">
    <text evidence="3">The sequence shown here is derived from an EMBL/GenBank/DDBJ whole genome shotgun (WGS) entry which is preliminary data.</text>
</comment>
<dbReference type="InterPro" id="IPR029236">
    <property type="entry name" value="DUF4618"/>
</dbReference>
<evidence type="ECO:0000313" key="4">
    <source>
        <dbReference type="Proteomes" id="UP000230750"/>
    </source>
</evidence>
<dbReference type="PANTHER" id="PTHR28574">
    <property type="entry name" value="RIKEN CDNA 6820408C15"/>
    <property type="match status" value="1"/>
</dbReference>
<keyword evidence="1" id="KW-0175">Coiled coil</keyword>
<dbReference type="STRING" id="307972.A0A2G8JDQ6"/>
<dbReference type="Pfam" id="PF15397">
    <property type="entry name" value="DUF4618"/>
    <property type="match status" value="1"/>
</dbReference>
<feature type="compositionally biased region" description="Polar residues" evidence="2">
    <location>
        <begin position="97"/>
        <end position="119"/>
    </location>
</feature>
<dbReference type="OrthoDB" id="10003267at2759"/>
<feature type="compositionally biased region" description="Basic and acidic residues" evidence="2">
    <location>
        <begin position="81"/>
        <end position="96"/>
    </location>
</feature>
<sequence>MTQQTHHPVNSGGIDKFVHISPREYNKWQRTSIPSERKSAEDADSSSEEEDTNFVVGCVDRRPKKTHQERHSCIHRTHHRSGPEAPKDDPNVDALKRSQNSKPTHQISAEGSTELQSQRRIAFGGKRQDENRNRTARERCARQGHIALTEVRKIQGSRYHSATKFEREKAQAKGELHKAMVFTKQELAVLDGQVKNADDNLTMKKQELSMLMSYKDRDYPVSAMHISQLQLQISSLRQRHKKQHIELESMVELEKMKYKQQQVKELEDLKEDATNDVMDTLQDGLKEMALQNITMRKEIEGHLAENATIEETIPLLQRAIKDLKIDPKTDLRKQMFPHLFQEITKCTPDMDVILDIPSKQEIQL</sequence>
<dbReference type="EMBL" id="MRZV01002369">
    <property type="protein sequence ID" value="PIK33891.1"/>
    <property type="molecule type" value="Genomic_DNA"/>
</dbReference>
<evidence type="ECO:0000256" key="1">
    <source>
        <dbReference type="SAM" id="Coils"/>
    </source>
</evidence>